<feature type="non-terminal residue" evidence="2">
    <location>
        <position position="36"/>
    </location>
</feature>
<keyword evidence="1" id="KW-0472">Membrane</keyword>
<keyword evidence="1" id="KW-0812">Transmembrane</keyword>
<feature type="transmembrane region" description="Helical" evidence="1">
    <location>
        <begin position="12"/>
        <end position="33"/>
    </location>
</feature>
<dbReference type="EMBL" id="CM002289">
    <property type="protein sequence ID" value="ESW28680.1"/>
    <property type="molecule type" value="Genomic_DNA"/>
</dbReference>
<dbReference type="Gramene" id="ESW28680">
    <property type="protein sequence ID" value="ESW28680"/>
    <property type="gene ID" value="PHAVU_002G0088001g"/>
</dbReference>
<protein>
    <submittedName>
        <fullName evidence="2">Uncharacterized protein</fullName>
    </submittedName>
</protein>
<dbReference type="AlphaFoldDB" id="V7CHE4"/>
<keyword evidence="1" id="KW-1133">Transmembrane helix</keyword>
<evidence type="ECO:0000313" key="3">
    <source>
        <dbReference type="Proteomes" id="UP000000226"/>
    </source>
</evidence>
<evidence type="ECO:0000256" key="1">
    <source>
        <dbReference type="SAM" id="Phobius"/>
    </source>
</evidence>
<reference evidence="3" key="1">
    <citation type="journal article" date="2014" name="Nat. Genet.">
        <title>A reference genome for common bean and genome-wide analysis of dual domestications.</title>
        <authorList>
            <person name="Schmutz J."/>
            <person name="McClean P.E."/>
            <person name="Mamidi S."/>
            <person name="Wu G.A."/>
            <person name="Cannon S.B."/>
            <person name="Grimwood J."/>
            <person name="Jenkins J."/>
            <person name="Shu S."/>
            <person name="Song Q."/>
            <person name="Chavarro C."/>
            <person name="Torres-Torres M."/>
            <person name="Geffroy V."/>
            <person name="Moghaddam S.M."/>
            <person name="Gao D."/>
            <person name="Abernathy B."/>
            <person name="Barry K."/>
            <person name="Blair M."/>
            <person name="Brick M.A."/>
            <person name="Chovatia M."/>
            <person name="Gepts P."/>
            <person name="Goodstein D.M."/>
            <person name="Gonzales M."/>
            <person name="Hellsten U."/>
            <person name="Hyten D.L."/>
            <person name="Jia G."/>
            <person name="Kelly J.D."/>
            <person name="Kudrna D."/>
            <person name="Lee R."/>
            <person name="Richard M.M."/>
            <person name="Miklas P.N."/>
            <person name="Osorno J.M."/>
            <person name="Rodrigues J."/>
            <person name="Thareau V."/>
            <person name="Urrea C.A."/>
            <person name="Wang M."/>
            <person name="Yu Y."/>
            <person name="Zhang M."/>
            <person name="Wing R.A."/>
            <person name="Cregan P.B."/>
            <person name="Rokhsar D.S."/>
            <person name="Jackson S.A."/>
        </authorList>
    </citation>
    <scope>NUCLEOTIDE SEQUENCE [LARGE SCALE GENOMIC DNA]</scope>
    <source>
        <strain evidence="3">cv. G19833</strain>
    </source>
</reference>
<evidence type="ECO:0000313" key="2">
    <source>
        <dbReference type="EMBL" id="ESW28680.1"/>
    </source>
</evidence>
<dbReference type="Proteomes" id="UP000000226">
    <property type="component" value="Chromosome 2"/>
</dbReference>
<gene>
    <name evidence="2" type="ORF">PHAVU_002G0088001g</name>
</gene>
<accession>V7CHE4</accession>
<keyword evidence="3" id="KW-1185">Reference proteome</keyword>
<name>V7CHE4_PHAVU</name>
<organism evidence="2 3">
    <name type="scientific">Phaseolus vulgaris</name>
    <name type="common">Kidney bean</name>
    <name type="synonym">French bean</name>
    <dbReference type="NCBI Taxonomy" id="3885"/>
    <lineage>
        <taxon>Eukaryota</taxon>
        <taxon>Viridiplantae</taxon>
        <taxon>Streptophyta</taxon>
        <taxon>Embryophyta</taxon>
        <taxon>Tracheophyta</taxon>
        <taxon>Spermatophyta</taxon>
        <taxon>Magnoliopsida</taxon>
        <taxon>eudicotyledons</taxon>
        <taxon>Gunneridae</taxon>
        <taxon>Pentapetalae</taxon>
        <taxon>rosids</taxon>
        <taxon>fabids</taxon>
        <taxon>Fabales</taxon>
        <taxon>Fabaceae</taxon>
        <taxon>Papilionoideae</taxon>
        <taxon>50 kb inversion clade</taxon>
        <taxon>NPAAA clade</taxon>
        <taxon>indigoferoid/millettioid clade</taxon>
        <taxon>Phaseoleae</taxon>
        <taxon>Phaseolus</taxon>
    </lineage>
</organism>
<proteinExistence type="predicted"/>
<sequence>MRFNHFNLSPLVPLLAPCTRLFSLLFLLIYIYIAPR</sequence>